<protein>
    <submittedName>
        <fullName evidence="2">Uncharacterized protein</fullName>
    </submittedName>
</protein>
<feature type="region of interest" description="Disordered" evidence="1">
    <location>
        <begin position="133"/>
        <end position="153"/>
    </location>
</feature>
<accession>A0A9W9FEQ3</accession>
<organism evidence="2 3">
    <name type="scientific">Penicillium argentinense</name>
    <dbReference type="NCBI Taxonomy" id="1131581"/>
    <lineage>
        <taxon>Eukaryota</taxon>
        <taxon>Fungi</taxon>
        <taxon>Dikarya</taxon>
        <taxon>Ascomycota</taxon>
        <taxon>Pezizomycotina</taxon>
        <taxon>Eurotiomycetes</taxon>
        <taxon>Eurotiomycetidae</taxon>
        <taxon>Eurotiales</taxon>
        <taxon>Aspergillaceae</taxon>
        <taxon>Penicillium</taxon>
    </lineage>
</organism>
<dbReference type="RefSeq" id="XP_056474524.1">
    <property type="nucleotide sequence ID" value="XM_056618365.1"/>
</dbReference>
<sequence>MPENTPQSQYKAETVDTGDMSIYTEKRPADWNHQPLFSRRSEWQRPQTTNQSTATEQKLQAIFSEVSRNWRVRSFETWISEQHQKAVARAEPGQLAFIRRLNLDIIEHLKDIKWAIYNLNYLDNPYGYEAGYRKQDEGPGFSQNPATFQHRTQ</sequence>
<reference evidence="2" key="1">
    <citation type="submission" date="2022-11" db="EMBL/GenBank/DDBJ databases">
        <authorList>
            <person name="Petersen C."/>
        </authorList>
    </citation>
    <scope>NUCLEOTIDE SEQUENCE</scope>
    <source>
        <strain evidence="2">IBT 30761</strain>
    </source>
</reference>
<feature type="compositionally biased region" description="Polar residues" evidence="1">
    <location>
        <begin position="141"/>
        <end position="153"/>
    </location>
</feature>
<comment type="caution">
    <text evidence="2">The sequence shown here is derived from an EMBL/GenBank/DDBJ whole genome shotgun (WGS) entry which is preliminary data.</text>
</comment>
<name>A0A9W9FEQ3_9EURO</name>
<gene>
    <name evidence="2" type="ORF">N7532_005871</name>
</gene>
<evidence type="ECO:0000256" key="1">
    <source>
        <dbReference type="SAM" id="MobiDB-lite"/>
    </source>
</evidence>
<evidence type="ECO:0000313" key="2">
    <source>
        <dbReference type="EMBL" id="KAJ5098870.1"/>
    </source>
</evidence>
<proteinExistence type="predicted"/>
<keyword evidence="3" id="KW-1185">Reference proteome</keyword>
<dbReference type="AlphaFoldDB" id="A0A9W9FEQ3"/>
<evidence type="ECO:0000313" key="3">
    <source>
        <dbReference type="Proteomes" id="UP001149074"/>
    </source>
</evidence>
<reference evidence="2" key="2">
    <citation type="journal article" date="2023" name="IMA Fungus">
        <title>Comparative genomic study of the Penicillium genus elucidates a diverse pangenome and 15 lateral gene transfer events.</title>
        <authorList>
            <person name="Petersen C."/>
            <person name="Sorensen T."/>
            <person name="Nielsen M.R."/>
            <person name="Sondergaard T.E."/>
            <person name="Sorensen J.L."/>
            <person name="Fitzpatrick D.A."/>
            <person name="Frisvad J.C."/>
            <person name="Nielsen K.L."/>
        </authorList>
    </citation>
    <scope>NUCLEOTIDE SEQUENCE</scope>
    <source>
        <strain evidence="2">IBT 30761</strain>
    </source>
</reference>
<dbReference type="GeneID" id="81357344"/>
<dbReference type="EMBL" id="JAPQKI010000005">
    <property type="protein sequence ID" value="KAJ5098870.1"/>
    <property type="molecule type" value="Genomic_DNA"/>
</dbReference>
<dbReference type="Proteomes" id="UP001149074">
    <property type="component" value="Unassembled WGS sequence"/>
</dbReference>